<protein>
    <submittedName>
        <fullName evidence="1">Uncharacterized protein</fullName>
    </submittedName>
</protein>
<proteinExistence type="predicted"/>
<name>A0A9P8XQV1_9PEZI</name>
<comment type="caution">
    <text evidence="1">The sequence shown here is derived from an EMBL/GenBank/DDBJ whole genome shotgun (WGS) entry which is preliminary data.</text>
</comment>
<dbReference type="Proteomes" id="UP000756346">
    <property type="component" value="Unassembled WGS sequence"/>
</dbReference>
<dbReference type="EMBL" id="JAGTJQ010000015">
    <property type="protein sequence ID" value="KAH7012131.1"/>
    <property type="molecule type" value="Genomic_DNA"/>
</dbReference>
<gene>
    <name evidence="1" type="ORF">B0I36DRAFT_356227</name>
</gene>
<keyword evidence="2" id="KW-1185">Reference proteome</keyword>
<dbReference type="RefSeq" id="XP_046004507.1">
    <property type="nucleotide sequence ID" value="XM_046157569.1"/>
</dbReference>
<reference evidence="1" key="1">
    <citation type="journal article" date="2021" name="Nat. Commun.">
        <title>Genetic determinants of endophytism in the Arabidopsis root mycobiome.</title>
        <authorList>
            <person name="Mesny F."/>
            <person name="Miyauchi S."/>
            <person name="Thiergart T."/>
            <person name="Pickel B."/>
            <person name="Atanasova L."/>
            <person name="Karlsson M."/>
            <person name="Huettel B."/>
            <person name="Barry K.W."/>
            <person name="Haridas S."/>
            <person name="Chen C."/>
            <person name="Bauer D."/>
            <person name="Andreopoulos W."/>
            <person name="Pangilinan J."/>
            <person name="LaButti K."/>
            <person name="Riley R."/>
            <person name="Lipzen A."/>
            <person name="Clum A."/>
            <person name="Drula E."/>
            <person name="Henrissat B."/>
            <person name="Kohler A."/>
            <person name="Grigoriev I.V."/>
            <person name="Martin F.M."/>
            <person name="Hacquard S."/>
        </authorList>
    </citation>
    <scope>NUCLEOTIDE SEQUENCE</scope>
    <source>
        <strain evidence="1">MPI-CAGE-CH-0230</strain>
    </source>
</reference>
<evidence type="ECO:0000313" key="2">
    <source>
        <dbReference type="Proteomes" id="UP000756346"/>
    </source>
</evidence>
<accession>A0A9P8XQV1</accession>
<organism evidence="1 2">
    <name type="scientific">Microdochium trichocladiopsis</name>
    <dbReference type="NCBI Taxonomy" id="1682393"/>
    <lineage>
        <taxon>Eukaryota</taxon>
        <taxon>Fungi</taxon>
        <taxon>Dikarya</taxon>
        <taxon>Ascomycota</taxon>
        <taxon>Pezizomycotina</taxon>
        <taxon>Sordariomycetes</taxon>
        <taxon>Xylariomycetidae</taxon>
        <taxon>Xylariales</taxon>
        <taxon>Microdochiaceae</taxon>
        <taxon>Microdochium</taxon>
    </lineage>
</organism>
<sequence>MDFDEYAEDYLRYLHGLESDPELSIDLSGLERTAALSVRIIDRYLGNLEKGPQGDALEIEDYQLVYTSTFIAIKLIEEGQIRDHLVKFHQELSFVELDGLRSRWKTARDVKKDIVESLENETHAQSFMSLAIDDFLRAFDATKERKEHWLSAIADLIEFFVECLYDRPPCKDFIPDEKGAYQFHIGEARQASNSLPRACRSSSDRTVEQTNAAQSFDDMKPVGLILRDVSQKCVMDYWSALAMLWSRRRIDSAESTRRAKDKRFKKDVKDNLAYHRATFLKKVNSLQKRELLALLIQWEDFSEANNSEIGMVKTWKLEGTYLLTEVWQDSFDLAFRPRHYVVKPAWEISPLSKVVDPMAGKARLIPPMAFKHRTSRDHRARASQGPLCVLPRLQTRSDDGASLRHAHCSREENAAIRVRKSGRSGTSDAALRE</sequence>
<dbReference type="AlphaFoldDB" id="A0A9P8XQV1"/>
<dbReference type="GeneID" id="70187115"/>
<evidence type="ECO:0000313" key="1">
    <source>
        <dbReference type="EMBL" id="KAH7012131.1"/>
    </source>
</evidence>